<proteinExistence type="predicted"/>
<dbReference type="PANTHER" id="PTHR33885">
    <property type="entry name" value="PHAGE SHOCK PROTEIN C"/>
    <property type="match status" value="1"/>
</dbReference>
<feature type="compositionally biased region" description="Acidic residues" evidence="6">
    <location>
        <begin position="101"/>
        <end position="110"/>
    </location>
</feature>
<keyword evidence="4 7" id="KW-1133">Transmembrane helix</keyword>
<organism evidence="9 10">
    <name type="scientific">Aerococcus viridans</name>
    <dbReference type="NCBI Taxonomy" id="1377"/>
    <lineage>
        <taxon>Bacteria</taxon>
        <taxon>Bacillati</taxon>
        <taxon>Bacillota</taxon>
        <taxon>Bacilli</taxon>
        <taxon>Lactobacillales</taxon>
        <taxon>Aerococcaceae</taxon>
        <taxon>Aerococcus</taxon>
    </lineage>
</organism>
<evidence type="ECO:0000256" key="5">
    <source>
        <dbReference type="ARBA" id="ARBA00023136"/>
    </source>
</evidence>
<evidence type="ECO:0000259" key="8">
    <source>
        <dbReference type="Pfam" id="PF04024"/>
    </source>
</evidence>
<dbReference type="RefSeq" id="WP_083068775.1">
    <property type="nucleotide sequence ID" value="NZ_JBIWIT010000003.1"/>
</dbReference>
<feature type="region of interest" description="Disordered" evidence="6">
    <location>
        <begin position="80"/>
        <end position="110"/>
    </location>
</feature>
<feature type="transmembrane region" description="Helical" evidence="7">
    <location>
        <begin position="31"/>
        <end position="57"/>
    </location>
</feature>
<comment type="subcellular location">
    <subcellularLocation>
        <location evidence="1">Cell membrane</location>
        <topology evidence="1">Single-pass membrane protein</topology>
    </subcellularLocation>
</comment>
<evidence type="ECO:0000256" key="3">
    <source>
        <dbReference type="ARBA" id="ARBA00022692"/>
    </source>
</evidence>
<sequence length="110" mass="12771">MAKKLTKSRNDVKLDGVCAGIAEYFEIDPTIIRIIFVFVTLSGGAGLLVYLLLALILPRDEGRTRVDRQDRDEYRQTKLFDAEDQDDYNESIYNKDSKDTLDEEESWRDF</sequence>
<comment type="caution">
    <text evidence="9">The sequence shown here is derived from an EMBL/GenBank/DDBJ whole genome shotgun (WGS) entry which is preliminary data.</text>
</comment>
<dbReference type="GO" id="GO:0005886">
    <property type="term" value="C:plasma membrane"/>
    <property type="evidence" value="ECO:0007669"/>
    <property type="project" value="UniProtKB-SubCell"/>
</dbReference>
<dbReference type="InterPro" id="IPR007168">
    <property type="entry name" value="Phageshock_PspC_N"/>
</dbReference>
<evidence type="ECO:0000256" key="1">
    <source>
        <dbReference type="ARBA" id="ARBA00004162"/>
    </source>
</evidence>
<dbReference type="AlphaFoldDB" id="A0A2J9PMS0"/>
<dbReference type="Proteomes" id="UP000192813">
    <property type="component" value="Unassembled WGS sequence"/>
</dbReference>
<evidence type="ECO:0000256" key="7">
    <source>
        <dbReference type="SAM" id="Phobius"/>
    </source>
</evidence>
<evidence type="ECO:0000313" key="9">
    <source>
        <dbReference type="EMBL" id="PNL91644.1"/>
    </source>
</evidence>
<evidence type="ECO:0000256" key="2">
    <source>
        <dbReference type="ARBA" id="ARBA00022475"/>
    </source>
</evidence>
<reference evidence="10" key="1">
    <citation type="submission" date="2017-12" db="EMBL/GenBank/DDBJ databases">
        <title>FDA dAtabase for Regulatory Grade micrObial Sequences (FDA-ARGOS): Supporting development and validation of Infectious Disease Dx tests.</title>
        <authorList>
            <person name="Hoffmann M."/>
            <person name="Allard M."/>
            <person name="Evans P."/>
            <person name="Brown E."/>
            <person name="Tallon L."/>
            <person name="Sadzewicz L."/>
            <person name="Sengamalay N."/>
            <person name="Ott S."/>
            <person name="Godinez A."/>
            <person name="Nagaraj S."/>
            <person name="Vavikolanu K."/>
            <person name="Aluvathingal J."/>
            <person name="Nadendla S."/>
            <person name="Sichtig H."/>
        </authorList>
    </citation>
    <scope>NUCLEOTIDE SEQUENCE [LARGE SCALE GENOMIC DNA]</scope>
    <source>
        <strain evidence="10">FDAARGOS_249</strain>
    </source>
</reference>
<accession>A0A2J9PMS0</accession>
<protein>
    <recommendedName>
        <fullName evidence="8">Phage shock protein PspC N-terminal domain-containing protein</fullName>
    </recommendedName>
</protein>
<gene>
    <name evidence="9" type="ORF">A6J77_005185</name>
</gene>
<evidence type="ECO:0000256" key="4">
    <source>
        <dbReference type="ARBA" id="ARBA00022989"/>
    </source>
</evidence>
<dbReference type="InterPro" id="IPR052027">
    <property type="entry name" value="PspC"/>
</dbReference>
<name>A0A2J9PMS0_9LACT</name>
<keyword evidence="2" id="KW-1003">Cell membrane</keyword>
<evidence type="ECO:0000256" key="6">
    <source>
        <dbReference type="SAM" id="MobiDB-lite"/>
    </source>
</evidence>
<dbReference type="EMBL" id="NBTM02000001">
    <property type="protein sequence ID" value="PNL91644.1"/>
    <property type="molecule type" value="Genomic_DNA"/>
</dbReference>
<keyword evidence="5 7" id="KW-0472">Membrane</keyword>
<evidence type="ECO:0000313" key="10">
    <source>
        <dbReference type="Proteomes" id="UP000192813"/>
    </source>
</evidence>
<dbReference type="PANTHER" id="PTHR33885:SF3">
    <property type="entry name" value="PHAGE SHOCK PROTEIN C"/>
    <property type="match status" value="1"/>
</dbReference>
<feature type="domain" description="Phage shock protein PspC N-terminal" evidence="8">
    <location>
        <begin position="3"/>
        <end position="59"/>
    </location>
</feature>
<keyword evidence="3 7" id="KW-0812">Transmembrane</keyword>
<dbReference type="Pfam" id="PF04024">
    <property type="entry name" value="PspC"/>
    <property type="match status" value="1"/>
</dbReference>